<dbReference type="RefSeq" id="XP_033526191.1">
    <property type="nucleotide sequence ID" value="XM_033671372.1"/>
</dbReference>
<dbReference type="EMBL" id="ML977502">
    <property type="protein sequence ID" value="KAF2131804.1"/>
    <property type="molecule type" value="Genomic_DNA"/>
</dbReference>
<proteinExistence type="predicted"/>
<organism evidence="2 3">
    <name type="scientific">Dothidotthia symphoricarpi CBS 119687</name>
    <dbReference type="NCBI Taxonomy" id="1392245"/>
    <lineage>
        <taxon>Eukaryota</taxon>
        <taxon>Fungi</taxon>
        <taxon>Dikarya</taxon>
        <taxon>Ascomycota</taxon>
        <taxon>Pezizomycotina</taxon>
        <taxon>Dothideomycetes</taxon>
        <taxon>Pleosporomycetidae</taxon>
        <taxon>Pleosporales</taxon>
        <taxon>Dothidotthiaceae</taxon>
        <taxon>Dothidotthia</taxon>
    </lineage>
</organism>
<protein>
    <submittedName>
        <fullName evidence="2">Uncharacterized protein</fullName>
    </submittedName>
</protein>
<reference evidence="2" key="1">
    <citation type="journal article" date="2020" name="Stud. Mycol.">
        <title>101 Dothideomycetes genomes: a test case for predicting lifestyles and emergence of pathogens.</title>
        <authorList>
            <person name="Haridas S."/>
            <person name="Albert R."/>
            <person name="Binder M."/>
            <person name="Bloem J."/>
            <person name="Labutti K."/>
            <person name="Salamov A."/>
            <person name="Andreopoulos B."/>
            <person name="Baker S."/>
            <person name="Barry K."/>
            <person name="Bills G."/>
            <person name="Bluhm B."/>
            <person name="Cannon C."/>
            <person name="Castanera R."/>
            <person name="Culley D."/>
            <person name="Daum C."/>
            <person name="Ezra D."/>
            <person name="Gonzalez J."/>
            <person name="Henrissat B."/>
            <person name="Kuo A."/>
            <person name="Liang C."/>
            <person name="Lipzen A."/>
            <person name="Lutzoni F."/>
            <person name="Magnuson J."/>
            <person name="Mondo S."/>
            <person name="Nolan M."/>
            <person name="Ohm R."/>
            <person name="Pangilinan J."/>
            <person name="Park H.-J."/>
            <person name="Ramirez L."/>
            <person name="Alfaro M."/>
            <person name="Sun H."/>
            <person name="Tritt A."/>
            <person name="Yoshinaga Y."/>
            <person name="Zwiers L.-H."/>
            <person name="Turgeon B."/>
            <person name="Goodwin S."/>
            <person name="Spatafora J."/>
            <person name="Crous P."/>
            <person name="Grigoriev I."/>
        </authorList>
    </citation>
    <scope>NUCLEOTIDE SEQUENCE</scope>
    <source>
        <strain evidence="2">CBS 119687</strain>
    </source>
</reference>
<feature type="signal peptide" evidence="1">
    <location>
        <begin position="1"/>
        <end position="22"/>
    </location>
</feature>
<evidence type="ECO:0000313" key="2">
    <source>
        <dbReference type="EMBL" id="KAF2131804.1"/>
    </source>
</evidence>
<dbReference type="Proteomes" id="UP000799771">
    <property type="component" value="Unassembled WGS sequence"/>
</dbReference>
<dbReference type="GeneID" id="54411804"/>
<gene>
    <name evidence="2" type="ORF">P153DRAFT_395105</name>
</gene>
<evidence type="ECO:0000313" key="3">
    <source>
        <dbReference type="Proteomes" id="UP000799771"/>
    </source>
</evidence>
<dbReference type="AlphaFoldDB" id="A0A6A6ALJ0"/>
<keyword evidence="3" id="KW-1185">Reference proteome</keyword>
<feature type="chain" id="PRO_5025573322" evidence="1">
    <location>
        <begin position="23"/>
        <end position="418"/>
    </location>
</feature>
<evidence type="ECO:0000256" key="1">
    <source>
        <dbReference type="SAM" id="SignalP"/>
    </source>
</evidence>
<dbReference type="OrthoDB" id="5086500at2759"/>
<sequence length="418" mass="46175">MPSTRQILATLAAAAFTSSVEAAMGPAFSTGPVGSGSWIREASSTLVLPKAPTTQLGDSSLWVGMGTSNGDLIQSIADMDSNAWSVYGYTLVSTSDTTQMPVQTEPTTAKEGDKITMHYKFDDKSGNYTQYVLVNNKQVATLSTSDGHAMGWGSAVECAADDCGTMLAHKWINTTIILNTADPNYVQTMGKGEGVTGEMSTSDGGITWKVTDINIPQFSFGSMAQEIFRKSLLTRLRWDVFGELDDITVESGISTDEGPTLEPLQGHPIAEEDVMNATVPRIEITISVLNWKRVHDENEEEFRYQPPPPLILEENERFGPIKLGEFVTKVHTYLRQHKKAIVEAISDELLDGEIDLKEGWKEVEVGTEDDAHIAERARYIFHGVDESPRFYPDLSRLSVNIWADGEDDMTTEEYWQNR</sequence>
<keyword evidence="1" id="KW-0732">Signal</keyword>
<accession>A0A6A6ALJ0</accession>
<name>A0A6A6ALJ0_9PLEO</name>